<feature type="region of interest" description="Disordered" evidence="1">
    <location>
        <begin position="216"/>
        <end position="256"/>
    </location>
</feature>
<gene>
    <name evidence="4" type="ORF">SAMN05444320_106216</name>
</gene>
<evidence type="ECO:0000256" key="1">
    <source>
        <dbReference type="SAM" id="MobiDB-lite"/>
    </source>
</evidence>
<keyword evidence="2" id="KW-0472">Membrane</keyword>
<name>A0A1M5GQE6_STRHI</name>
<reference evidence="4 5" key="1">
    <citation type="submission" date="2016-11" db="EMBL/GenBank/DDBJ databases">
        <authorList>
            <person name="Jaros S."/>
            <person name="Januszkiewicz K."/>
            <person name="Wedrychowicz H."/>
        </authorList>
    </citation>
    <scope>NUCLEOTIDE SEQUENCE [LARGE SCALE GENOMIC DNA]</scope>
    <source>
        <strain evidence="4 5">DSM 44523</strain>
    </source>
</reference>
<evidence type="ECO:0000256" key="2">
    <source>
        <dbReference type="SAM" id="Phobius"/>
    </source>
</evidence>
<feature type="region of interest" description="Disordered" evidence="1">
    <location>
        <begin position="1"/>
        <end position="99"/>
    </location>
</feature>
<feature type="domain" description="Low molecular weight protein antigen 6 PH" evidence="3">
    <location>
        <begin position="147"/>
        <end position="213"/>
    </location>
</feature>
<evidence type="ECO:0000259" key="3">
    <source>
        <dbReference type="Pfam" id="PF10756"/>
    </source>
</evidence>
<dbReference type="Proteomes" id="UP000184501">
    <property type="component" value="Unassembled WGS sequence"/>
</dbReference>
<feature type="transmembrane region" description="Helical" evidence="2">
    <location>
        <begin position="132"/>
        <end position="148"/>
    </location>
</feature>
<proteinExistence type="predicted"/>
<keyword evidence="5" id="KW-1185">Reference proteome</keyword>
<dbReference type="AlphaFoldDB" id="A0A1M5GQE6"/>
<protein>
    <submittedName>
        <fullName evidence="4">PH domain-containing protein</fullName>
    </submittedName>
</protein>
<dbReference type="Pfam" id="PF10756">
    <property type="entry name" value="bPH_6"/>
    <property type="match status" value="1"/>
</dbReference>
<feature type="compositionally biased region" description="Low complexity" evidence="1">
    <location>
        <begin position="26"/>
        <end position="67"/>
    </location>
</feature>
<dbReference type="STRING" id="2017.SAMN05444320_106216"/>
<feature type="compositionally biased region" description="Low complexity" evidence="1">
    <location>
        <begin position="82"/>
        <end position="92"/>
    </location>
</feature>
<keyword evidence="2" id="KW-1133">Transmembrane helix</keyword>
<organism evidence="4 5">
    <name type="scientific">Streptoalloteichus hindustanus</name>
    <dbReference type="NCBI Taxonomy" id="2017"/>
    <lineage>
        <taxon>Bacteria</taxon>
        <taxon>Bacillati</taxon>
        <taxon>Actinomycetota</taxon>
        <taxon>Actinomycetes</taxon>
        <taxon>Pseudonocardiales</taxon>
        <taxon>Pseudonocardiaceae</taxon>
        <taxon>Streptoalloteichus</taxon>
    </lineage>
</organism>
<dbReference type="InterPro" id="IPR019692">
    <property type="entry name" value="CFP-6_PH"/>
</dbReference>
<evidence type="ECO:0000313" key="5">
    <source>
        <dbReference type="Proteomes" id="UP000184501"/>
    </source>
</evidence>
<evidence type="ECO:0000313" key="4">
    <source>
        <dbReference type="EMBL" id="SHG05791.1"/>
    </source>
</evidence>
<accession>A0A1M5GQE6</accession>
<feature type="transmembrane region" description="Helical" evidence="2">
    <location>
        <begin position="102"/>
        <end position="126"/>
    </location>
</feature>
<sequence>MGGTIRDVSEAATPQQDPTGPEVDEAPAGARAQGRAGRNGAADPAPPSAAGAGAGAEADATADAGTPPTLPPAEARAEARTEAQGTSETPASEPSPTPAPHAVFRISPIGVFAILFLAVCVTPVAWGAPGLQVVYLVPLALLVWWWRVRTVVRVDEIVVREVFRTRRLPWDDIVSLRLSERSVVTAVLRDETEVPLPSVRARHVPVLAAISGRLPEPGAASATVGEDPSATPEAADTPAADAGPGADGHPRSREDA</sequence>
<keyword evidence="2" id="KW-0812">Transmembrane</keyword>
<dbReference type="EMBL" id="FQVN01000006">
    <property type="protein sequence ID" value="SHG05791.1"/>
    <property type="molecule type" value="Genomic_DNA"/>
</dbReference>
<feature type="compositionally biased region" description="Low complexity" evidence="1">
    <location>
        <begin position="230"/>
        <end position="244"/>
    </location>
</feature>